<dbReference type="Pfam" id="PF00583">
    <property type="entry name" value="Acetyltransf_1"/>
    <property type="match status" value="1"/>
</dbReference>
<sequence>MFTGIRAITDSNKKEVLDLKIAEQQQGFIEPVSHCLADAEKDTRYIPLALYENGEIIGFSMYGKFDEQIWLDRYLIDERFQGKGLGRYFFRALLEDLLERYPNQPVYLSVFEQNKVAIQLYQKFGFSFTEELDENGEKIMIYPNGGL</sequence>
<accession>A0A0K9GZS9</accession>
<organism evidence="2 3">
    <name type="scientific">Peribacillus loiseleuriae</name>
    <dbReference type="NCBI Taxonomy" id="1679170"/>
    <lineage>
        <taxon>Bacteria</taxon>
        <taxon>Bacillati</taxon>
        <taxon>Bacillota</taxon>
        <taxon>Bacilli</taxon>
        <taxon>Bacillales</taxon>
        <taxon>Bacillaceae</taxon>
        <taxon>Peribacillus</taxon>
    </lineage>
</organism>
<dbReference type="Gene3D" id="3.40.630.30">
    <property type="match status" value="1"/>
</dbReference>
<reference evidence="3" key="1">
    <citation type="submission" date="2015-07" db="EMBL/GenBank/DDBJ databases">
        <title>Genome sequencing project for genomic taxonomy and phylogenomics of Bacillus-like bacteria.</title>
        <authorList>
            <person name="Liu B."/>
            <person name="Wang J."/>
            <person name="Zhu Y."/>
            <person name="Liu G."/>
            <person name="Chen Q."/>
            <person name="Chen Z."/>
            <person name="Lan J."/>
            <person name="Che J."/>
            <person name="Ge C."/>
            <person name="Shi H."/>
            <person name="Pan Z."/>
            <person name="Liu X."/>
        </authorList>
    </citation>
    <scope>NUCLEOTIDE SEQUENCE [LARGE SCALE GENOMIC DNA]</scope>
    <source>
        <strain evidence="3">FJAT-27997</strain>
    </source>
</reference>
<name>A0A0K9GZS9_9BACI</name>
<dbReference type="InterPro" id="IPR016181">
    <property type="entry name" value="Acyl_CoA_acyltransferase"/>
</dbReference>
<dbReference type="CDD" id="cd04301">
    <property type="entry name" value="NAT_SF"/>
    <property type="match status" value="1"/>
</dbReference>
<dbReference type="InterPro" id="IPR050276">
    <property type="entry name" value="MshD_Acetyltransferase"/>
</dbReference>
<keyword evidence="2" id="KW-0808">Transferase</keyword>
<evidence type="ECO:0000313" key="2">
    <source>
        <dbReference type="EMBL" id="KMY52106.1"/>
    </source>
</evidence>
<gene>
    <name evidence="2" type="ORF">AC625_23440</name>
</gene>
<dbReference type="Gene3D" id="1.10.287.900">
    <property type="entry name" value="The crystal structure of the spermine/spermidine acetyltransferase from enterococcus faecali"/>
    <property type="match status" value="1"/>
</dbReference>
<dbReference type="AlphaFoldDB" id="A0A0K9GZS9"/>
<protein>
    <submittedName>
        <fullName evidence="2">Spermidine acetyltransferase</fullName>
    </submittedName>
</protein>
<dbReference type="InterPro" id="IPR000182">
    <property type="entry name" value="GNAT_dom"/>
</dbReference>
<dbReference type="PANTHER" id="PTHR43617">
    <property type="entry name" value="L-AMINO ACID N-ACETYLTRANSFERASE"/>
    <property type="match status" value="1"/>
</dbReference>
<dbReference type="EMBL" id="LFZW01000001">
    <property type="protein sequence ID" value="KMY52106.1"/>
    <property type="molecule type" value="Genomic_DNA"/>
</dbReference>
<dbReference type="PATRIC" id="fig|1679170.3.peg.5251"/>
<dbReference type="InterPro" id="IPR027455">
    <property type="entry name" value="Sper_AcTfrase_N"/>
</dbReference>
<dbReference type="OrthoDB" id="9127144at2"/>
<dbReference type="RefSeq" id="WP_049683464.1">
    <property type="nucleotide sequence ID" value="NZ_LFZW01000001.1"/>
</dbReference>
<dbReference type="PROSITE" id="PS51186">
    <property type="entry name" value="GNAT"/>
    <property type="match status" value="1"/>
</dbReference>
<evidence type="ECO:0000313" key="3">
    <source>
        <dbReference type="Proteomes" id="UP000037146"/>
    </source>
</evidence>
<proteinExistence type="predicted"/>
<dbReference type="STRING" id="1679170.AC625_23440"/>
<dbReference type="GO" id="GO:0016747">
    <property type="term" value="F:acyltransferase activity, transferring groups other than amino-acyl groups"/>
    <property type="evidence" value="ECO:0007669"/>
    <property type="project" value="InterPro"/>
</dbReference>
<dbReference type="SUPFAM" id="SSF55729">
    <property type="entry name" value="Acyl-CoA N-acyltransferases (Nat)"/>
    <property type="match status" value="1"/>
</dbReference>
<keyword evidence="3" id="KW-1185">Reference proteome</keyword>
<dbReference type="Proteomes" id="UP000037146">
    <property type="component" value="Unassembled WGS sequence"/>
</dbReference>
<feature type="domain" description="N-acetyltransferase" evidence="1">
    <location>
        <begin position="3"/>
        <end position="145"/>
    </location>
</feature>
<evidence type="ECO:0000259" key="1">
    <source>
        <dbReference type="PROSITE" id="PS51186"/>
    </source>
</evidence>
<comment type="caution">
    <text evidence="2">The sequence shown here is derived from an EMBL/GenBank/DDBJ whole genome shotgun (WGS) entry which is preliminary data.</text>
</comment>